<name>A0A5J5AG20_9ASTE</name>
<evidence type="ECO:0000313" key="2">
    <source>
        <dbReference type="Proteomes" id="UP000325577"/>
    </source>
</evidence>
<dbReference type="EMBL" id="CM018044">
    <property type="protein sequence ID" value="KAA8529158.1"/>
    <property type="molecule type" value="Genomic_DNA"/>
</dbReference>
<accession>A0A5J5AG20</accession>
<evidence type="ECO:0000313" key="1">
    <source>
        <dbReference type="EMBL" id="KAA8529158.1"/>
    </source>
</evidence>
<dbReference type="Proteomes" id="UP000325577">
    <property type="component" value="Linkage Group LG20"/>
</dbReference>
<proteinExistence type="predicted"/>
<gene>
    <name evidence="1" type="ORF">F0562_034043</name>
</gene>
<protein>
    <recommendedName>
        <fullName evidence="3">Retrotransposon Copia-like N-terminal domain-containing protein</fullName>
    </recommendedName>
</protein>
<keyword evidence="2" id="KW-1185">Reference proteome</keyword>
<organism evidence="1 2">
    <name type="scientific">Nyssa sinensis</name>
    <dbReference type="NCBI Taxonomy" id="561372"/>
    <lineage>
        <taxon>Eukaryota</taxon>
        <taxon>Viridiplantae</taxon>
        <taxon>Streptophyta</taxon>
        <taxon>Embryophyta</taxon>
        <taxon>Tracheophyta</taxon>
        <taxon>Spermatophyta</taxon>
        <taxon>Magnoliopsida</taxon>
        <taxon>eudicotyledons</taxon>
        <taxon>Gunneridae</taxon>
        <taxon>Pentapetalae</taxon>
        <taxon>asterids</taxon>
        <taxon>Cornales</taxon>
        <taxon>Nyssaceae</taxon>
        <taxon>Nyssa</taxon>
    </lineage>
</organism>
<dbReference type="AlphaFoldDB" id="A0A5J5AG20"/>
<dbReference type="OrthoDB" id="1670072at2759"/>
<evidence type="ECO:0008006" key="3">
    <source>
        <dbReference type="Google" id="ProtNLM"/>
    </source>
</evidence>
<reference evidence="1 2" key="1">
    <citation type="submission" date="2019-09" db="EMBL/GenBank/DDBJ databases">
        <title>A chromosome-level genome assembly of the Chinese tupelo Nyssa sinensis.</title>
        <authorList>
            <person name="Yang X."/>
            <person name="Kang M."/>
            <person name="Yang Y."/>
            <person name="Xiong H."/>
            <person name="Wang M."/>
            <person name="Zhang Z."/>
            <person name="Wang Z."/>
            <person name="Wu H."/>
            <person name="Ma T."/>
            <person name="Liu J."/>
            <person name="Xi Z."/>
        </authorList>
    </citation>
    <scope>NUCLEOTIDE SEQUENCE [LARGE SCALE GENOMIC DNA]</scope>
    <source>
        <strain evidence="1">J267</strain>
        <tissue evidence="1">Leaf</tissue>
    </source>
</reference>
<dbReference type="Pfam" id="PF14223">
    <property type="entry name" value="Retrotran_gag_2"/>
    <property type="match status" value="1"/>
</dbReference>
<sequence length="238" mass="27834">MVSNAKFEVEKFDGTNNFGMWQCKVLDILGQQKLDITLEDKPDDIEEKDWAKINRQTCDTIRFCLTKDQKYFVMRKTSVKQLWEKLKNKFITMSVENRLYLKKRLFYFQYKQGISMSEYLNSLNRILIDLQNLDIEILNEDKALLLLNYLPDSYDHLTTTLLYGKDTIKFDEIKQKNAQEESISQQVELKALVVATRTIQIVDSSIVNVDNEGSSSDVEEAQEISQQLEFTAANRSKR</sequence>